<dbReference type="InterPro" id="IPR042097">
    <property type="entry name" value="Aminopeptidase_N-like_N_sf"/>
</dbReference>
<dbReference type="Pfam" id="PF01433">
    <property type="entry name" value="Peptidase_M1"/>
    <property type="match status" value="1"/>
</dbReference>
<dbReference type="SUPFAM" id="SSF55486">
    <property type="entry name" value="Metalloproteases ('zincins'), catalytic domain"/>
    <property type="match status" value="1"/>
</dbReference>
<evidence type="ECO:0000313" key="3">
    <source>
        <dbReference type="Proteomes" id="UP001501410"/>
    </source>
</evidence>
<keyword evidence="3" id="KW-1185">Reference proteome</keyword>
<dbReference type="InterPro" id="IPR034015">
    <property type="entry name" value="M1_LTA4H"/>
</dbReference>
<feature type="domain" description="Peptidase M1 membrane alanine aminopeptidase" evidence="1">
    <location>
        <begin position="281"/>
        <end position="455"/>
    </location>
</feature>
<evidence type="ECO:0000313" key="2">
    <source>
        <dbReference type="EMBL" id="GAA4454039.1"/>
    </source>
</evidence>
<accession>A0ABP8MPH6</accession>
<name>A0ABP8MPH6_9BACT</name>
<evidence type="ECO:0000259" key="1">
    <source>
        <dbReference type="Pfam" id="PF01433"/>
    </source>
</evidence>
<reference evidence="3" key="1">
    <citation type="journal article" date="2019" name="Int. J. Syst. Evol. Microbiol.">
        <title>The Global Catalogue of Microorganisms (GCM) 10K type strain sequencing project: providing services to taxonomists for standard genome sequencing and annotation.</title>
        <authorList>
            <consortium name="The Broad Institute Genomics Platform"/>
            <consortium name="The Broad Institute Genome Sequencing Center for Infectious Disease"/>
            <person name="Wu L."/>
            <person name="Ma J."/>
        </authorList>
    </citation>
    <scope>NUCLEOTIDE SEQUENCE [LARGE SCALE GENOMIC DNA]</scope>
    <source>
        <strain evidence="3">JCM 31921</strain>
    </source>
</reference>
<organism evidence="2 3">
    <name type="scientific">Rurimicrobium arvi</name>
    <dbReference type="NCBI Taxonomy" id="2049916"/>
    <lineage>
        <taxon>Bacteria</taxon>
        <taxon>Pseudomonadati</taxon>
        <taxon>Bacteroidota</taxon>
        <taxon>Chitinophagia</taxon>
        <taxon>Chitinophagales</taxon>
        <taxon>Chitinophagaceae</taxon>
        <taxon>Rurimicrobium</taxon>
    </lineage>
</organism>
<dbReference type="EMBL" id="BAABEZ010000022">
    <property type="protein sequence ID" value="GAA4454039.1"/>
    <property type="molecule type" value="Genomic_DNA"/>
</dbReference>
<proteinExistence type="predicted"/>
<dbReference type="PANTHER" id="PTHR45726:SF3">
    <property type="entry name" value="LEUKOTRIENE A-4 HYDROLASE"/>
    <property type="match status" value="1"/>
</dbReference>
<dbReference type="CDD" id="cd09603">
    <property type="entry name" value="M1_APN_like"/>
    <property type="match status" value="1"/>
</dbReference>
<dbReference type="PANTHER" id="PTHR45726">
    <property type="entry name" value="LEUKOTRIENE A-4 HYDROLASE"/>
    <property type="match status" value="1"/>
</dbReference>
<dbReference type="Gene3D" id="1.10.390.10">
    <property type="entry name" value="Neutral Protease Domain 2"/>
    <property type="match status" value="1"/>
</dbReference>
<sequence>MLTANALFAFNRQDSLRGGNGNGRNWWDVQYYRLYVSLNDQERSIAGSTTIVFKISGRVSDSMQIDLQEPLQLDSAVALGESIPFTREGNVFWLKHPFRKQLQGSQQTLKLYYHGIPKAARKAPWDGGLVWSKDANGNPWVAVACQGTGASCWWPCKDIQSDEPDQGMKIRLSGPSDLEAIANGRFGSRLRTGNRQQIDWETADPINNYDVTFYLGDYVHWNEDYQGEKGPLHLIFCSLRDNEAIARKQFKEVTRMLSAFEYWFGPYPFYDDGYKIVEAPYLGMEHQSAIAYGNGYQNGYQGKDRSNTGIGLLFDFIVVHESGHEWFGNSITAADIADNWIHEGFTTYAEALFVEYWFGPDKARAYTMGQWANIQNDVPVQGHYGVNDDGSSDKYDKAAAMIHTIRELMHDDTKFRQMLRTMNQRFYHKQITGAQMESFLKEFTGLPLQPVFDQYLRSTDIPVLEWKRKRKTLSVRFSHCADGFALPVRIHEGNAAAQSVTIGSNWQELKLKDAESSISFEHYFLIKENQVH</sequence>
<comment type="caution">
    <text evidence="2">The sequence shown here is derived from an EMBL/GenBank/DDBJ whole genome shotgun (WGS) entry which is preliminary data.</text>
</comment>
<dbReference type="Gene3D" id="2.60.40.1730">
    <property type="entry name" value="tricorn interacting facor f3 domain"/>
    <property type="match status" value="1"/>
</dbReference>
<dbReference type="InterPro" id="IPR014782">
    <property type="entry name" value="Peptidase_M1_dom"/>
</dbReference>
<gene>
    <name evidence="2" type="ORF">GCM10023092_15350</name>
</gene>
<dbReference type="InterPro" id="IPR027268">
    <property type="entry name" value="Peptidase_M4/M1_CTD_sf"/>
</dbReference>
<dbReference type="SUPFAM" id="SSF63737">
    <property type="entry name" value="Leukotriene A4 hydrolase N-terminal domain"/>
    <property type="match status" value="1"/>
</dbReference>
<dbReference type="Proteomes" id="UP001501410">
    <property type="component" value="Unassembled WGS sequence"/>
</dbReference>
<protein>
    <submittedName>
        <fullName evidence="2">M1 family metallopeptidase</fullName>
    </submittedName>
</protein>